<dbReference type="RefSeq" id="WP_369234519.1">
    <property type="nucleotide sequence ID" value="NZ_CP163435.1"/>
</dbReference>
<organism evidence="1">
    <name type="scientific">Streptomyces sp. R21</name>
    <dbReference type="NCBI Taxonomy" id="3238627"/>
    <lineage>
        <taxon>Bacteria</taxon>
        <taxon>Bacillati</taxon>
        <taxon>Actinomycetota</taxon>
        <taxon>Actinomycetes</taxon>
        <taxon>Kitasatosporales</taxon>
        <taxon>Streptomycetaceae</taxon>
        <taxon>Streptomyces</taxon>
    </lineage>
</organism>
<name>A0AB39PA42_9ACTN</name>
<dbReference type="EMBL" id="CP163435">
    <property type="protein sequence ID" value="XDQ27264.1"/>
    <property type="molecule type" value="Genomic_DNA"/>
</dbReference>
<accession>A0AB39PA42</accession>
<evidence type="ECO:0000313" key="1">
    <source>
        <dbReference type="EMBL" id="XDQ27264.1"/>
    </source>
</evidence>
<proteinExistence type="predicted"/>
<reference evidence="1" key="1">
    <citation type="submission" date="2024-07" db="EMBL/GenBank/DDBJ databases">
        <authorList>
            <person name="Yu S.T."/>
        </authorList>
    </citation>
    <scope>NUCLEOTIDE SEQUENCE</scope>
    <source>
        <strain evidence="1">R21</strain>
    </source>
</reference>
<gene>
    <name evidence="1" type="ORF">AB5J56_22235</name>
</gene>
<sequence>MTADDEFLRALETVLRDLRAQSAVQPDVREPEDDYPGVILYAPDGSGQGVYAWPDERRGVRLAEVADRAQEWAVEALWGEGEPAVWPHCPAHPDSHPLGATVVDGVAVWVCPRGDGRPVSVIGELPTV</sequence>
<dbReference type="AlphaFoldDB" id="A0AB39PA42"/>
<protein>
    <submittedName>
        <fullName evidence="1">Uncharacterized protein</fullName>
    </submittedName>
</protein>